<dbReference type="GO" id="GO:0003677">
    <property type="term" value="F:DNA binding"/>
    <property type="evidence" value="ECO:0007669"/>
    <property type="project" value="UniProtKB-KW"/>
</dbReference>
<dbReference type="InterPro" id="IPR051399">
    <property type="entry name" value="RNA-guided_DNA_endo/Transpos"/>
</dbReference>
<dbReference type="NCBIfam" id="NF040570">
    <property type="entry name" value="guided_TnpB"/>
    <property type="match status" value="1"/>
</dbReference>
<dbReference type="Pfam" id="PF01385">
    <property type="entry name" value="OrfB_IS605"/>
    <property type="match status" value="1"/>
</dbReference>
<dbReference type="AlphaFoldDB" id="A0AAP2YV90"/>
<keyword evidence="3" id="KW-0815">Transposition</keyword>
<evidence type="ECO:0000259" key="7">
    <source>
        <dbReference type="Pfam" id="PF01385"/>
    </source>
</evidence>
<dbReference type="EMBL" id="JAOPKA010000001">
    <property type="protein sequence ID" value="MCU4739936.1"/>
    <property type="molecule type" value="Genomic_DNA"/>
</dbReference>
<comment type="similarity">
    <text evidence="1">In the C-terminal section; belongs to the transposase 35 family.</text>
</comment>
<protein>
    <submittedName>
        <fullName evidence="9">Transposase</fullName>
    </submittedName>
</protein>
<feature type="domain" description="Probable transposase IS891/IS1136/IS1341" evidence="7">
    <location>
        <begin position="187"/>
        <end position="290"/>
    </location>
</feature>
<name>A0AAP2YV90_9EURY</name>
<evidence type="ECO:0000256" key="4">
    <source>
        <dbReference type="ARBA" id="ARBA00023125"/>
    </source>
</evidence>
<sequence>MEHSHRYHAYPSDEVAAAAEHHINVHRQLYNHVRWDYTNSPEDDKPSEYQQNNKLPEWKRRWSVFSELHSKAAQATVARFHRNLSNLRKKKEKGHNVGWLKRQSPTEYRSVTYNQSGFDLDNKRGRDGYAYVRFSKIGWVKIRYHRPLPDHATIKEVTLKKERTGEWFVSFSLETDEEHVPEKPALDTLDASNSVGIDLGILNYIHTSDGKTVDWLDLEDEYERLRREQRKLSRKEHRSNNYEKQRRKVAKVKRKIRRKVLDYQHKLTTWLVKTYDAVFVEDLDVAGMLQADGNARNKQDAAWGQFITLLEYKGDLYGTHVVQVEPRGTTKECASCGVETAKPIWVREHSCPACGFETDRDANAVVRRSLTGSKIACDFATAMNVLQRGFSELGLGWPESTSFERALLSRDHERRGAPFERPVETVTATDTAGFQRVSASHVVETGSPAP</sequence>
<dbReference type="Pfam" id="PF07282">
    <property type="entry name" value="Cas12f1-like_TNB"/>
    <property type="match status" value="1"/>
</dbReference>
<dbReference type="GO" id="GO:0032196">
    <property type="term" value="P:transposition"/>
    <property type="evidence" value="ECO:0007669"/>
    <property type="project" value="UniProtKB-KW"/>
</dbReference>
<evidence type="ECO:0000259" key="8">
    <source>
        <dbReference type="Pfam" id="PF07282"/>
    </source>
</evidence>
<reference evidence="9" key="1">
    <citation type="submission" date="2022-09" db="EMBL/GenBank/DDBJ databases">
        <title>Enrichment on poylsaccharides allowed isolation of novel metabolic and taxonomic groups of Haloarchaea.</title>
        <authorList>
            <person name="Sorokin D.Y."/>
            <person name="Elcheninov A.G."/>
            <person name="Khizhniak T.V."/>
            <person name="Kolganova T.V."/>
            <person name="Kublanov I.V."/>
        </authorList>
    </citation>
    <scope>NUCLEOTIDE SEQUENCE</scope>
    <source>
        <strain evidence="9">AArc-xg1-1</strain>
    </source>
</reference>
<dbReference type="InterPro" id="IPR001959">
    <property type="entry name" value="Transposase"/>
</dbReference>
<dbReference type="Proteomes" id="UP001321018">
    <property type="component" value="Unassembled WGS sequence"/>
</dbReference>
<proteinExistence type="inferred from homology"/>
<feature type="domain" description="Cas12f1-like TNB" evidence="8">
    <location>
        <begin position="303"/>
        <end position="365"/>
    </location>
</feature>
<evidence type="ECO:0000256" key="6">
    <source>
        <dbReference type="SAM" id="Coils"/>
    </source>
</evidence>
<dbReference type="RefSeq" id="WP_338001795.1">
    <property type="nucleotide sequence ID" value="NZ_JAOPKA010000001.1"/>
</dbReference>
<evidence type="ECO:0000313" key="9">
    <source>
        <dbReference type="EMBL" id="MCU4739936.1"/>
    </source>
</evidence>
<gene>
    <name evidence="9" type="ORF">OB960_00785</name>
</gene>
<dbReference type="PANTHER" id="PTHR30405">
    <property type="entry name" value="TRANSPOSASE"/>
    <property type="match status" value="1"/>
</dbReference>
<feature type="coiled-coil region" evidence="6">
    <location>
        <begin position="215"/>
        <end position="245"/>
    </location>
</feature>
<dbReference type="PANTHER" id="PTHR30405:SF25">
    <property type="entry name" value="RNA-GUIDED DNA ENDONUCLEASE INSQ-RELATED"/>
    <property type="match status" value="1"/>
</dbReference>
<evidence type="ECO:0000256" key="3">
    <source>
        <dbReference type="ARBA" id="ARBA00022578"/>
    </source>
</evidence>
<keyword evidence="5" id="KW-0233">DNA recombination</keyword>
<comment type="similarity">
    <text evidence="2">In the N-terminal section; belongs to the transposase 2 family.</text>
</comment>
<keyword evidence="4" id="KW-0238">DNA-binding</keyword>
<organism evidence="9 10">
    <name type="scientific">Natronoglomus mannanivorans</name>
    <dbReference type="NCBI Taxonomy" id="2979990"/>
    <lineage>
        <taxon>Archaea</taxon>
        <taxon>Methanobacteriati</taxon>
        <taxon>Methanobacteriota</taxon>
        <taxon>Stenosarchaea group</taxon>
        <taxon>Halobacteria</taxon>
        <taxon>Halobacteriales</taxon>
        <taxon>Natrialbaceae</taxon>
        <taxon>Natronoglomus</taxon>
    </lineage>
</organism>
<dbReference type="NCBIfam" id="TIGR01766">
    <property type="entry name" value="IS200/IS605 family accessory protein TnpB-like domain"/>
    <property type="match status" value="1"/>
</dbReference>
<evidence type="ECO:0000313" key="10">
    <source>
        <dbReference type="Proteomes" id="UP001321018"/>
    </source>
</evidence>
<evidence type="ECO:0000256" key="2">
    <source>
        <dbReference type="ARBA" id="ARBA00011044"/>
    </source>
</evidence>
<dbReference type="GO" id="GO:0006310">
    <property type="term" value="P:DNA recombination"/>
    <property type="evidence" value="ECO:0007669"/>
    <property type="project" value="UniProtKB-KW"/>
</dbReference>
<dbReference type="InterPro" id="IPR010095">
    <property type="entry name" value="Cas12f1-like_TNB"/>
</dbReference>
<evidence type="ECO:0000256" key="5">
    <source>
        <dbReference type="ARBA" id="ARBA00023172"/>
    </source>
</evidence>
<accession>A0AAP2YV90</accession>
<comment type="caution">
    <text evidence="9">The sequence shown here is derived from an EMBL/GenBank/DDBJ whole genome shotgun (WGS) entry which is preliminary data.</text>
</comment>
<evidence type="ECO:0000256" key="1">
    <source>
        <dbReference type="ARBA" id="ARBA00008761"/>
    </source>
</evidence>
<keyword evidence="6" id="KW-0175">Coiled coil</keyword>